<organism evidence="1 2">
    <name type="scientific">Hyphomonas pacifica</name>
    <dbReference type="NCBI Taxonomy" id="1280941"/>
    <lineage>
        <taxon>Bacteria</taxon>
        <taxon>Pseudomonadati</taxon>
        <taxon>Pseudomonadota</taxon>
        <taxon>Alphaproteobacteria</taxon>
        <taxon>Hyphomonadales</taxon>
        <taxon>Hyphomonadaceae</taxon>
        <taxon>Hyphomonas</taxon>
    </lineage>
</organism>
<sequence length="108" mass="11907">MALAVQGAVKIQDWRVDPGALSASGALGTHFHHARKCLIGGDPEWVLLYFPRKAFGNVKAFEGNDPTHVRVDKEQVRVVAGISHREDAPPVTGQQVRRTKARRHGFIC</sequence>
<evidence type="ECO:0000313" key="1">
    <source>
        <dbReference type="EMBL" id="RAN34327.1"/>
    </source>
</evidence>
<keyword evidence="2" id="KW-1185">Reference proteome</keyword>
<dbReference type="AntiFam" id="ANF00102">
    <property type="entry name" value="Shadow ORF (opposite aat)"/>
</dbReference>
<reference evidence="1 2" key="1">
    <citation type="submission" date="2013-04" db="EMBL/GenBank/DDBJ databases">
        <title>Hyphomonas sp. T24B3 Genome Sequencing.</title>
        <authorList>
            <person name="Lai Q."/>
            <person name="Shao Z."/>
        </authorList>
    </citation>
    <scope>NUCLEOTIDE SEQUENCE [LARGE SCALE GENOMIC DNA]</scope>
    <source>
        <strain evidence="1 2">T24B3</strain>
    </source>
</reference>
<protein>
    <submittedName>
        <fullName evidence="1">Uncharacterized protein</fullName>
    </submittedName>
</protein>
<accession>A0A062U1S5</accession>
<dbReference type="AlphaFoldDB" id="A0A062U1S5"/>
<gene>
    <name evidence="1" type="ORF">HY3_01595</name>
</gene>
<name>A0A062U1S5_9PROT</name>
<proteinExistence type="predicted"/>
<comment type="caution">
    <text evidence="1">The sequence shown here is derived from an EMBL/GenBank/DDBJ whole genome shotgun (WGS) entry which is preliminary data.</text>
</comment>
<dbReference type="STRING" id="1280941.HY2_01510"/>
<dbReference type="Proteomes" id="UP000249123">
    <property type="component" value="Unassembled WGS sequence"/>
</dbReference>
<dbReference type="EMBL" id="AWFB01000012">
    <property type="protein sequence ID" value="RAN34327.1"/>
    <property type="molecule type" value="Genomic_DNA"/>
</dbReference>
<evidence type="ECO:0000313" key="2">
    <source>
        <dbReference type="Proteomes" id="UP000249123"/>
    </source>
</evidence>
<accession>A0A328JQU1</accession>